<dbReference type="InterPro" id="IPR003599">
    <property type="entry name" value="Ig_sub"/>
</dbReference>
<reference evidence="2 3" key="1">
    <citation type="submission" date="2018-10" db="EMBL/GenBank/DDBJ databases">
        <title>Genome assembly for a Yunnan-Guizhou Plateau 3E fish, Anabarilius grahami (Regan), and its evolutionary and genetic applications.</title>
        <authorList>
            <person name="Jiang W."/>
        </authorList>
    </citation>
    <scope>NUCLEOTIDE SEQUENCE [LARGE SCALE GENOMIC DNA]</scope>
    <source>
        <strain evidence="2">AG-KIZ</strain>
        <tissue evidence="2">Muscle</tissue>
    </source>
</reference>
<name>A0A3N0XD49_ANAGA</name>
<dbReference type="SMART" id="SM00409">
    <property type="entry name" value="IG"/>
    <property type="match status" value="1"/>
</dbReference>
<accession>A0A3N0XD49</accession>
<dbReference type="InterPro" id="IPR036179">
    <property type="entry name" value="Ig-like_dom_sf"/>
</dbReference>
<dbReference type="InterPro" id="IPR013106">
    <property type="entry name" value="Ig_V-set"/>
</dbReference>
<dbReference type="PANTHER" id="PTHR21063">
    <property type="entry name" value="LFA-3"/>
    <property type="match status" value="1"/>
</dbReference>
<proteinExistence type="predicted"/>
<evidence type="ECO:0000313" key="3">
    <source>
        <dbReference type="Proteomes" id="UP000281406"/>
    </source>
</evidence>
<dbReference type="EMBL" id="RJVU01079885">
    <property type="protein sequence ID" value="ROI15260.1"/>
    <property type="molecule type" value="Genomic_DNA"/>
</dbReference>
<dbReference type="AlphaFoldDB" id="A0A3N0XD49"/>
<sequence length="169" mass="19019">MFSCDVCDGQRSSLIVQLQFVTESPIICGEDSSSSTDFSYQRVFSAKFPQYVVIFRYFSNICVFGAEEITVPVMEGDSVTLHTGVKTNQQDRIRWYFNDIRIAQITGNLSKTCADKQCGKRFRNRLKLDHQTGSLTITTIKTSDTGLYKLKILGSSSSEKIFNVTVHGE</sequence>
<keyword evidence="3" id="KW-1185">Reference proteome</keyword>
<protein>
    <recommendedName>
        <fullName evidence="1">Immunoglobulin domain-containing protein</fullName>
    </recommendedName>
</protein>
<dbReference type="Gene3D" id="2.60.40.10">
    <property type="entry name" value="Immunoglobulins"/>
    <property type="match status" value="1"/>
</dbReference>
<feature type="domain" description="Immunoglobulin" evidence="1">
    <location>
        <begin position="68"/>
        <end position="167"/>
    </location>
</feature>
<comment type="caution">
    <text evidence="2">The sequence shown here is derived from an EMBL/GenBank/DDBJ whole genome shotgun (WGS) entry which is preliminary data.</text>
</comment>
<dbReference type="Proteomes" id="UP000281406">
    <property type="component" value="Unassembled WGS sequence"/>
</dbReference>
<dbReference type="Pfam" id="PF07686">
    <property type="entry name" value="V-set"/>
    <property type="match status" value="1"/>
</dbReference>
<evidence type="ECO:0000259" key="1">
    <source>
        <dbReference type="SMART" id="SM00409"/>
    </source>
</evidence>
<dbReference type="PANTHER" id="PTHR21063:SF4">
    <property type="entry name" value="CD48 ANTIGEN-RELATED"/>
    <property type="match status" value="1"/>
</dbReference>
<evidence type="ECO:0000313" key="2">
    <source>
        <dbReference type="EMBL" id="ROI15260.1"/>
    </source>
</evidence>
<organism evidence="2 3">
    <name type="scientific">Anabarilius grahami</name>
    <name type="common">Kanglang fish</name>
    <name type="synonym">Barilius grahami</name>
    <dbReference type="NCBI Taxonomy" id="495550"/>
    <lineage>
        <taxon>Eukaryota</taxon>
        <taxon>Metazoa</taxon>
        <taxon>Chordata</taxon>
        <taxon>Craniata</taxon>
        <taxon>Vertebrata</taxon>
        <taxon>Euteleostomi</taxon>
        <taxon>Actinopterygii</taxon>
        <taxon>Neopterygii</taxon>
        <taxon>Teleostei</taxon>
        <taxon>Ostariophysi</taxon>
        <taxon>Cypriniformes</taxon>
        <taxon>Xenocyprididae</taxon>
        <taxon>Xenocypridinae</taxon>
        <taxon>Xenocypridinae incertae sedis</taxon>
        <taxon>Anabarilius</taxon>
    </lineage>
</organism>
<dbReference type="InterPro" id="IPR013783">
    <property type="entry name" value="Ig-like_fold"/>
</dbReference>
<dbReference type="OrthoDB" id="8921098at2759"/>
<dbReference type="SUPFAM" id="SSF48726">
    <property type="entry name" value="Immunoglobulin"/>
    <property type="match status" value="1"/>
</dbReference>
<gene>
    <name evidence="2" type="ORF">DPX16_1413</name>
</gene>